<evidence type="ECO:0000256" key="4">
    <source>
        <dbReference type="ARBA" id="ARBA00023002"/>
    </source>
</evidence>
<keyword evidence="2 6" id="KW-0479">Metal-binding</keyword>
<evidence type="ECO:0000256" key="6">
    <source>
        <dbReference type="HAMAP-Rule" id="MF_01400"/>
    </source>
</evidence>
<dbReference type="HAMAP" id="MF_01400">
    <property type="entry name" value="MsrB"/>
    <property type="match status" value="1"/>
</dbReference>
<keyword evidence="4 6" id="KW-0560">Oxidoreductase</keyword>
<dbReference type="EMBL" id="KF900925">
    <property type="protein sequence ID" value="AIF11737.1"/>
    <property type="molecule type" value="Genomic_DNA"/>
</dbReference>
<dbReference type="InterPro" id="IPR028427">
    <property type="entry name" value="Met_Sox_Rdtase_MsrB"/>
</dbReference>
<evidence type="ECO:0000256" key="3">
    <source>
        <dbReference type="ARBA" id="ARBA00022833"/>
    </source>
</evidence>
<dbReference type="NCBIfam" id="TIGR00357">
    <property type="entry name" value="peptide-methionine (R)-S-oxide reductase MsrB"/>
    <property type="match status" value="1"/>
</dbReference>
<sequence>MPEKVNMNESEWKEMLSEEQFEVCRNKSTEIPFSGKYYETKDKGVYKCVCCDYDLFKSSSKFDSGTGWPSFFEPYDDDALKFEIDHTAGMVRTEVLCNRCDSHLGHVFDDGPLPSGKRYCINSVSLEFIKEQ</sequence>
<comment type="catalytic activity">
    <reaction evidence="5 6">
        <text>L-methionyl-[protein] + [thioredoxin]-disulfide + H2O = L-methionyl-(R)-S-oxide-[protein] + [thioredoxin]-dithiol</text>
        <dbReference type="Rhea" id="RHEA:24164"/>
        <dbReference type="Rhea" id="RHEA-COMP:10698"/>
        <dbReference type="Rhea" id="RHEA-COMP:10700"/>
        <dbReference type="Rhea" id="RHEA-COMP:12313"/>
        <dbReference type="Rhea" id="RHEA-COMP:12314"/>
        <dbReference type="ChEBI" id="CHEBI:15377"/>
        <dbReference type="ChEBI" id="CHEBI:16044"/>
        <dbReference type="ChEBI" id="CHEBI:29950"/>
        <dbReference type="ChEBI" id="CHEBI:45764"/>
        <dbReference type="ChEBI" id="CHEBI:50058"/>
        <dbReference type="EC" id="1.8.4.12"/>
    </reaction>
</comment>
<dbReference type="GO" id="GO:0030091">
    <property type="term" value="P:protein repair"/>
    <property type="evidence" value="ECO:0007669"/>
    <property type="project" value="InterPro"/>
</dbReference>
<dbReference type="EC" id="1.8.4.12" evidence="6"/>
<dbReference type="PANTHER" id="PTHR10173:SF52">
    <property type="entry name" value="METHIONINE-R-SULFOXIDE REDUCTASE B1"/>
    <property type="match status" value="1"/>
</dbReference>
<comment type="similarity">
    <text evidence="1 6">Belongs to the MsrB Met sulfoxide reductase family.</text>
</comment>
<dbReference type="PANTHER" id="PTHR10173">
    <property type="entry name" value="METHIONINE SULFOXIDE REDUCTASE"/>
    <property type="match status" value="1"/>
</dbReference>
<dbReference type="InterPro" id="IPR011057">
    <property type="entry name" value="Mss4-like_sf"/>
</dbReference>
<feature type="binding site" evidence="6">
    <location>
        <position position="100"/>
    </location>
    <ligand>
        <name>Zn(2+)</name>
        <dbReference type="ChEBI" id="CHEBI:29105"/>
    </ligand>
</feature>
<comment type="cofactor">
    <cofactor evidence="6">
        <name>Zn(2+)</name>
        <dbReference type="ChEBI" id="CHEBI:29105"/>
    </cofactor>
    <text evidence="6">Binds 1 zinc ion per subunit. The zinc ion is important for the structural integrity of the protein.</text>
</comment>
<dbReference type="AlphaFoldDB" id="A0A075HB74"/>
<feature type="binding site" evidence="6">
    <location>
        <position position="51"/>
    </location>
    <ligand>
        <name>Zn(2+)</name>
        <dbReference type="ChEBI" id="CHEBI:29105"/>
    </ligand>
</feature>
<dbReference type="GO" id="GO:0005737">
    <property type="term" value="C:cytoplasm"/>
    <property type="evidence" value="ECO:0007669"/>
    <property type="project" value="TreeGrafter"/>
</dbReference>
<dbReference type="FunFam" id="2.170.150.20:FF:000001">
    <property type="entry name" value="Peptide methionine sulfoxide reductase MsrB"/>
    <property type="match status" value="1"/>
</dbReference>
<dbReference type="Gene3D" id="2.170.150.20">
    <property type="entry name" value="Peptide methionine sulfoxide reductase"/>
    <property type="match status" value="1"/>
</dbReference>
<name>A0A075HB74_9ARCH</name>
<feature type="binding site" evidence="6">
    <location>
        <position position="97"/>
    </location>
    <ligand>
        <name>Zn(2+)</name>
        <dbReference type="ChEBI" id="CHEBI:29105"/>
    </ligand>
</feature>
<evidence type="ECO:0000256" key="1">
    <source>
        <dbReference type="ARBA" id="ARBA00007174"/>
    </source>
</evidence>
<evidence type="ECO:0000256" key="5">
    <source>
        <dbReference type="ARBA" id="ARBA00048488"/>
    </source>
</evidence>
<dbReference type="PROSITE" id="PS51790">
    <property type="entry name" value="MSRB"/>
    <property type="match status" value="1"/>
</dbReference>
<organism evidence="8">
    <name type="scientific">uncultured marine thaumarchaeote KM3_53_E01</name>
    <dbReference type="NCBI Taxonomy" id="1456183"/>
    <lineage>
        <taxon>Archaea</taxon>
        <taxon>Nitrososphaerota</taxon>
        <taxon>environmental samples</taxon>
    </lineage>
</organism>
<keyword evidence="3 6" id="KW-0862">Zinc</keyword>
<dbReference type="GO" id="GO:0006979">
    <property type="term" value="P:response to oxidative stress"/>
    <property type="evidence" value="ECO:0007669"/>
    <property type="project" value="InterPro"/>
</dbReference>
<gene>
    <name evidence="6 8" type="primary">msrB</name>
</gene>
<dbReference type="GO" id="GO:0008270">
    <property type="term" value="F:zinc ion binding"/>
    <property type="evidence" value="ECO:0007669"/>
    <property type="project" value="UniProtKB-UniRule"/>
</dbReference>
<accession>A0A075HB74</accession>
<dbReference type="InterPro" id="IPR002579">
    <property type="entry name" value="Met_Sox_Rdtase_MsrB_dom"/>
</dbReference>
<feature type="active site" description="Nucleophile" evidence="6">
    <location>
        <position position="120"/>
    </location>
</feature>
<dbReference type="Pfam" id="PF01641">
    <property type="entry name" value="SelR"/>
    <property type="match status" value="1"/>
</dbReference>
<protein>
    <recommendedName>
        <fullName evidence="6">Peptide methionine sulfoxide reductase MsrB</fullName>
        <ecNumber evidence="6">1.8.4.12</ecNumber>
    </recommendedName>
    <alternativeName>
        <fullName evidence="6">Peptide-methionine (R)-S-oxide reductase</fullName>
    </alternativeName>
</protein>
<evidence type="ECO:0000313" key="8">
    <source>
        <dbReference type="EMBL" id="AIF11737.1"/>
    </source>
</evidence>
<feature type="binding site" evidence="6">
    <location>
        <position position="48"/>
    </location>
    <ligand>
        <name>Zn(2+)</name>
        <dbReference type="ChEBI" id="CHEBI:29105"/>
    </ligand>
</feature>
<proteinExistence type="inferred from homology"/>
<dbReference type="GO" id="GO:0033743">
    <property type="term" value="F:peptide-methionine (R)-S-oxide reductase activity"/>
    <property type="evidence" value="ECO:0007669"/>
    <property type="project" value="UniProtKB-UniRule"/>
</dbReference>
<feature type="domain" description="MsrB" evidence="7">
    <location>
        <begin position="9"/>
        <end position="131"/>
    </location>
</feature>
<evidence type="ECO:0000259" key="7">
    <source>
        <dbReference type="PROSITE" id="PS51790"/>
    </source>
</evidence>
<reference evidence="8" key="1">
    <citation type="journal article" date="2014" name="Genome Biol. Evol.">
        <title>Pangenome evidence for extensive interdomain horizontal transfer affecting lineage core and shell genes in uncultured planktonic thaumarchaeota and euryarchaeota.</title>
        <authorList>
            <person name="Deschamps P."/>
            <person name="Zivanovic Y."/>
            <person name="Moreira D."/>
            <person name="Rodriguez-Valera F."/>
            <person name="Lopez-Garcia P."/>
        </authorList>
    </citation>
    <scope>NUCLEOTIDE SEQUENCE</scope>
</reference>
<dbReference type="SUPFAM" id="SSF51316">
    <property type="entry name" value="Mss4-like"/>
    <property type="match status" value="1"/>
</dbReference>
<evidence type="ECO:0000256" key="2">
    <source>
        <dbReference type="ARBA" id="ARBA00022723"/>
    </source>
</evidence>